<feature type="domain" description="Bacterial Ig-like" evidence="5">
    <location>
        <begin position="438"/>
        <end position="507"/>
    </location>
</feature>
<reference evidence="7 8" key="1">
    <citation type="submission" date="2017-06" db="EMBL/GenBank/DDBJ databases">
        <authorList>
            <person name="Kim H.J."/>
            <person name="Triplett B.A."/>
        </authorList>
    </citation>
    <scope>NUCLEOTIDE SEQUENCE [LARGE SCALE GENOMIC DNA]</scope>
    <source>
        <strain evidence="7 8">DSM 11445</strain>
    </source>
</reference>
<dbReference type="SUPFAM" id="SSF141072">
    <property type="entry name" value="CalX-like"/>
    <property type="match status" value="1"/>
</dbReference>
<organism evidence="7 8">
    <name type="scientific">Antarctobacter heliothermus</name>
    <dbReference type="NCBI Taxonomy" id="74033"/>
    <lineage>
        <taxon>Bacteria</taxon>
        <taxon>Pseudomonadati</taxon>
        <taxon>Pseudomonadota</taxon>
        <taxon>Alphaproteobacteria</taxon>
        <taxon>Rhodobacterales</taxon>
        <taxon>Roseobacteraceae</taxon>
        <taxon>Antarctobacter</taxon>
    </lineage>
</organism>
<dbReference type="InterPro" id="IPR044048">
    <property type="entry name" value="Big_12"/>
</dbReference>
<dbReference type="EMBL" id="FZON01000033">
    <property type="protein sequence ID" value="SNS79876.1"/>
    <property type="molecule type" value="Genomic_DNA"/>
</dbReference>
<keyword evidence="1" id="KW-0732">Signal</keyword>
<accession>A0A239HEM4</accession>
<protein>
    <submittedName>
        <fullName evidence="7">Ig-like domain (Group 3)</fullName>
    </submittedName>
</protein>
<sequence>MPAGYTVAFDQDPVNAANETAMSFTFAGAEVGTDYAYSIASDGGGAPVTGSGTIATITDVVSGLDLSGLGDGTLTLTVALTDAAGNTGVDATDTVAKDVVAPALSIDTPIAGDGLISTAEASAVILTGTATDLADGATVNVAVADGAAGSVTGTAAVSGGIWTTTLNLSTLADGALGLAADAVDAAGNPAPQATASATLDTAVPTGYTVAFDQDPVNLSNQTAIGVTVSGAEVGATVALRISSDGGASIVTPATVSAATATVNVTGLDLSSLADGTLTVTAILTDPAGNSGSAVTGTATKDTVAPSLAIDSPLAGDDVINAAEATAVTISGTATGLADGTLVTVNVTDTGAGLATGTASVAGGVWTLSLDVTGLADGALGLTADASDAGGNPAPQATATATKDADIPVVTIDGPIAGDDVINGAEAASFAVSGTATGVVDGTIVRLTLRDTSSTAVYYREATVSAGSWSLDFDIAALADGSYDLSADVTDLAGNPAVQATTSLTKDTTAPTIEILDPAAGANAFFANAVNAAEAATFAANGSALNAADATQVALTATSAGGGSVSTTTTVTFDRFDPGPSGPIPVHVWASALDLSTLGDGAVTLTAVITDAAGNNASTSTSFLKDTTAPAGYSATLDQDPVNIANQTAASFTFADAEVGPGAPGTEVTFAYSITSDGGGAPVTGTGTIATATDQVTGIDLSGLPDGTLTLSVALTDFKGNTGSDATDTTTKDATAPGLAFDAPLAGDDVVNGAEAASTVISGTSTDLLDGATVNVSVSDGAAGLATGVATVSGGVWSVTIDLTSLADGALGLTADASDAAGNPAPQATGTLSKDVVAPSGYSATLDQDPVNGGNQAAISFTFAGAEVGASFAYTITSDGGGTPVTGAGTIASATDQISGLDLTPLSDGTVTLTVALTDPAGNTGVDATDAALKDVAVPTATLLGPVAPQSDPFAVTLTFSEVVTGLDLTSVALVNGTASALTGSGANYSFTVTPDHDGTVEIALNAGAAADVVGNLSTAATAITVTADLTGTPNPTPLPDADGDFVPDILETGDRDGDGIPDDEDFDPQGYFYCEDDGRIIPGGGFTVSGPSGSNASLGTLNDINITRDGSTGEIQWFALRPGTYSMSLSYPTAVGIPSTARLSSGTLDLTTLLPANPAVIGSSEFGATGFLTDGSLGANPAFYTGFVIEAGDPFVLSNNIPMTQCAENLVTVTASTDGAEANGGAVTDASFTVTQGRVSTVDTVISYTVAGSATSGADFTALSGTVTIPAGATSATITVPVLEDGDIEGPETVEITLTGVTAGDLTTLLGTTVTRSATIADDDFADIAVVNVDLVTNEGGGDDATMTFALLGSPTSPVTLSFAGDNQCTVAPASITFTAADYTVPQALTIRAIDDDKVEGTHSCQPTVVVSSADTRYDGAPLALATVTVTDDLVDQIREPLTEILEDDLKETITTQTKAFSRMAKGALQRLQAGRDLPCGTIEGFDVDGSVQIQDATGAARGTFGRDAYNCVTDTREIIDGTFSLNKTEDTGMQALLQFAWQRERFVSDEALSGYFLGGYYSRTDVSGLGDGSIDGFGVNGGLYGARSFAQGLFLDYYVAGAAGRHKFDIDFDAAAAPINATGQYSYLAGFAGVGISGERAFDSFVMKPRVGLDLSYAKAGDADVTATQLGLSHDGVIDLDDFSGVRATAEIRFESLASPGGAEALAGMMRTAFTPRFVCELSSYDDDTNCGVGLAFAWERTDAASGLTWGLEVDVEQIDDNRRFTFNIKRERPIANGRGAIVTRLSMPEVETLQLEHGLKLDF</sequence>
<evidence type="ECO:0000313" key="8">
    <source>
        <dbReference type="Proteomes" id="UP000198440"/>
    </source>
</evidence>
<evidence type="ECO:0000259" key="6">
    <source>
        <dbReference type="Pfam" id="PF19078"/>
    </source>
</evidence>
<dbReference type="Pfam" id="PF19078">
    <property type="entry name" value="Big_12"/>
    <property type="match status" value="1"/>
</dbReference>
<dbReference type="Proteomes" id="UP000198440">
    <property type="component" value="Unassembled WGS sequence"/>
</dbReference>
<keyword evidence="3" id="KW-0106">Calcium</keyword>
<evidence type="ECO:0000259" key="5">
    <source>
        <dbReference type="Pfam" id="PF19077"/>
    </source>
</evidence>
<evidence type="ECO:0000259" key="4">
    <source>
        <dbReference type="Pfam" id="PF03160"/>
    </source>
</evidence>
<dbReference type="Pfam" id="PF03160">
    <property type="entry name" value="Calx-beta"/>
    <property type="match status" value="1"/>
</dbReference>
<dbReference type="SUPFAM" id="SSF103515">
    <property type="entry name" value="Autotransporter"/>
    <property type="match status" value="1"/>
</dbReference>
<dbReference type="Gene3D" id="2.60.40.2030">
    <property type="match status" value="1"/>
</dbReference>
<feature type="domain" description="Bacterial Ig-like" evidence="6">
    <location>
        <begin position="948"/>
        <end position="1021"/>
    </location>
</feature>
<dbReference type="InterPro" id="IPR038081">
    <property type="entry name" value="CalX-like_sf"/>
</dbReference>
<feature type="domain" description="Calx-beta" evidence="4">
    <location>
        <begin position="1234"/>
        <end position="1324"/>
    </location>
</feature>
<dbReference type="Gene3D" id="2.60.40.10">
    <property type="entry name" value="Immunoglobulins"/>
    <property type="match status" value="5"/>
</dbReference>
<dbReference type="Pfam" id="PF19077">
    <property type="entry name" value="Big_13"/>
    <property type="match status" value="1"/>
</dbReference>
<dbReference type="InterPro" id="IPR044016">
    <property type="entry name" value="Big_13"/>
</dbReference>
<gene>
    <name evidence="7" type="ORF">SAMN04488078_103329</name>
</gene>
<evidence type="ECO:0000256" key="1">
    <source>
        <dbReference type="ARBA" id="ARBA00022729"/>
    </source>
</evidence>
<name>A0A239HEM4_9RHOB</name>
<evidence type="ECO:0000256" key="3">
    <source>
        <dbReference type="ARBA" id="ARBA00022837"/>
    </source>
</evidence>
<proteinExistence type="predicted"/>
<evidence type="ECO:0000313" key="7">
    <source>
        <dbReference type="EMBL" id="SNS79876.1"/>
    </source>
</evidence>
<dbReference type="GO" id="GO:0007154">
    <property type="term" value="P:cell communication"/>
    <property type="evidence" value="ECO:0007669"/>
    <property type="project" value="InterPro"/>
</dbReference>
<evidence type="ECO:0000256" key="2">
    <source>
        <dbReference type="ARBA" id="ARBA00022737"/>
    </source>
</evidence>
<dbReference type="InterPro" id="IPR036709">
    <property type="entry name" value="Autotransporte_beta_dom_sf"/>
</dbReference>
<dbReference type="InterPro" id="IPR003644">
    <property type="entry name" value="Calx_beta"/>
</dbReference>
<dbReference type="GO" id="GO:0016020">
    <property type="term" value="C:membrane"/>
    <property type="evidence" value="ECO:0007669"/>
    <property type="project" value="InterPro"/>
</dbReference>
<dbReference type="InterPro" id="IPR013783">
    <property type="entry name" value="Ig-like_fold"/>
</dbReference>
<keyword evidence="2" id="KW-0677">Repeat</keyword>
<dbReference type="NCBIfam" id="NF033510">
    <property type="entry name" value="Ca_tandemer"/>
    <property type="match status" value="4"/>
</dbReference>